<dbReference type="SMART" id="SM00287">
    <property type="entry name" value="SH3b"/>
    <property type="match status" value="1"/>
</dbReference>
<feature type="transmembrane region" description="Helical" evidence="1">
    <location>
        <begin position="38"/>
        <end position="55"/>
    </location>
</feature>
<evidence type="ECO:0000313" key="4">
    <source>
        <dbReference type="Proteomes" id="UP000323337"/>
    </source>
</evidence>
<proteinExistence type="predicted"/>
<keyword evidence="1" id="KW-0472">Membrane</keyword>
<feature type="domain" description="SH3b" evidence="2">
    <location>
        <begin position="89"/>
        <end position="153"/>
    </location>
</feature>
<accession>A0A5D0MLY8</accession>
<dbReference type="AlphaFoldDB" id="A0A5D0MLY8"/>
<keyword evidence="1" id="KW-0812">Transmembrane</keyword>
<dbReference type="Pfam" id="PF08239">
    <property type="entry name" value="SH3_3"/>
    <property type="match status" value="1"/>
</dbReference>
<dbReference type="Gene3D" id="2.30.30.40">
    <property type="entry name" value="SH3 Domains"/>
    <property type="match status" value="1"/>
</dbReference>
<sequence>MGEENKLKTCPKCRESISEKAKKCPYCRSDLRNFFEKHPIIVAILVLFAIGYLFPSNNESNNENIKQDSSDIIKNVSNGDNTNKIDNDQYLRTRYAHTNINIRKGPSTDTKVITTIGKGTEVQIGATEDGWAPVYLNGTKEGYIYAKLLKMYPPPKIEVTSFSWYKDPSFGIDGSVIYTVEFKNNTDEYISSVRYEFSTYDGKGNLIDTNTSYVDGLSPYGTRSDKGYATYFGEEERAKVQVISIR</sequence>
<reference evidence="3 4" key="1">
    <citation type="submission" date="2019-08" db="EMBL/GenBank/DDBJ databases">
        <title>Genomic characterization of a novel candidate phylum (ARYD3) from a high temperature, high salinity tertiary oil reservoir in north central Oklahoma, USA.</title>
        <authorList>
            <person name="Youssef N.H."/>
            <person name="Yadav A."/>
            <person name="Elshahed M.S."/>
        </authorList>
    </citation>
    <scope>NUCLEOTIDE SEQUENCE [LARGE SCALE GENOMIC DNA]</scope>
    <source>
        <strain evidence="3">ARYD1</strain>
    </source>
</reference>
<evidence type="ECO:0000313" key="3">
    <source>
        <dbReference type="EMBL" id="TYB34717.1"/>
    </source>
</evidence>
<organism evidence="3 4">
    <name type="scientific">Flexistipes sinusarabici</name>
    <dbReference type="NCBI Taxonomy" id="2352"/>
    <lineage>
        <taxon>Bacteria</taxon>
        <taxon>Pseudomonadati</taxon>
        <taxon>Deferribacterota</taxon>
        <taxon>Deferribacteres</taxon>
        <taxon>Deferribacterales</taxon>
        <taxon>Flexistipitaceae</taxon>
        <taxon>Flexistipes</taxon>
    </lineage>
</organism>
<dbReference type="RefSeq" id="WP_303700240.1">
    <property type="nucleotide sequence ID" value="NZ_VSIV01000053.1"/>
</dbReference>
<keyword evidence="1" id="KW-1133">Transmembrane helix</keyword>
<evidence type="ECO:0000259" key="2">
    <source>
        <dbReference type="PROSITE" id="PS51781"/>
    </source>
</evidence>
<dbReference type="Proteomes" id="UP000323337">
    <property type="component" value="Unassembled WGS sequence"/>
</dbReference>
<comment type="caution">
    <text evidence="3">The sequence shown here is derived from an EMBL/GenBank/DDBJ whole genome shotgun (WGS) entry which is preliminary data.</text>
</comment>
<name>A0A5D0MLY8_FLESI</name>
<dbReference type="PROSITE" id="PS51781">
    <property type="entry name" value="SH3B"/>
    <property type="match status" value="1"/>
</dbReference>
<gene>
    <name evidence="3" type="ORF">FXF49_02015</name>
</gene>
<protein>
    <submittedName>
        <fullName evidence="3">SH3 domain-containing protein</fullName>
    </submittedName>
</protein>
<dbReference type="NCBIfam" id="NF038353">
    <property type="entry name" value="FxLYD_dom"/>
    <property type="match status" value="1"/>
</dbReference>
<dbReference type="EMBL" id="VSIV01000053">
    <property type="protein sequence ID" value="TYB34717.1"/>
    <property type="molecule type" value="Genomic_DNA"/>
</dbReference>
<evidence type="ECO:0000256" key="1">
    <source>
        <dbReference type="SAM" id="Phobius"/>
    </source>
</evidence>
<dbReference type="InterPro" id="IPR047676">
    <property type="entry name" value="FxLYD_dom"/>
</dbReference>
<dbReference type="InterPro" id="IPR003646">
    <property type="entry name" value="SH3-like_bac-type"/>
</dbReference>